<evidence type="ECO:0000313" key="3">
    <source>
        <dbReference type="EMBL" id="QUO40354.1"/>
    </source>
</evidence>
<dbReference type="Proteomes" id="UP000595847">
    <property type="component" value="Chromosome"/>
</dbReference>
<sequence length="374" mass="42181">MAKRKAARPFLLLLAIVCLFLSSTNPSEAAKQQADEIAISVRVSPASSHVSRLTVRPAKSLIRSILKSPEAPAGAPPHPVRATVEIKGTRYFLGYDGAFHDPAHRKNIRLPAATYRQLDQHVTLLESSHYGKQLPWDEVRQHFRRMSHATVIDLETGEQFRVQRRAGSRHADVQPLTREDTRTMKQIYQGKWSWKRRAILVYINGTHYAASMHGMPHGAGAIQGNQFPGHFCIHFQGSSTHRKTEPDPSHSLMILKASGKLYETINAALPEQLADYFLTSLHEHDHYALSLTTASESLPATLTGIQSIKRSNPYEQHEAEPLLEIELAVRVDYLDQRGREHKDTWAFTIARLSPCDPWKIVEVLPESHKRLSRG</sequence>
<evidence type="ECO:0000313" key="4">
    <source>
        <dbReference type="Proteomes" id="UP000595847"/>
    </source>
</evidence>
<dbReference type="KEGG" id="bcop:JD108_15350"/>
<name>A0A7T5JME8_9BACL</name>
<evidence type="ECO:0000256" key="1">
    <source>
        <dbReference type="SAM" id="SignalP"/>
    </source>
</evidence>
<keyword evidence="1" id="KW-0732">Signal</keyword>
<dbReference type="AlphaFoldDB" id="A0A7T5JME8"/>
<protein>
    <submittedName>
        <fullName evidence="2">Uncharacterized protein</fullName>
    </submittedName>
</protein>
<reference evidence="2 4" key="1">
    <citation type="submission" date="2020-12" db="EMBL/GenBank/DDBJ databases">
        <title>strain FJAT-54423T represents a novel species of the genus Brevibacillus.</title>
        <authorList>
            <person name="Tang R."/>
        </authorList>
    </citation>
    <scope>NUCLEOTIDE SEQUENCE [LARGE SCALE GENOMIC DNA]</scope>
    <source>
        <strain evidence="2 4">FJAT-54423</strain>
    </source>
</reference>
<evidence type="ECO:0000313" key="2">
    <source>
        <dbReference type="EMBL" id="QQE73273.1"/>
    </source>
</evidence>
<dbReference type="Proteomes" id="UP000677234">
    <property type="component" value="Chromosome"/>
</dbReference>
<accession>A0A7T5JME8</accession>
<reference evidence="3" key="2">
    <citation type="submission" date="2021-04" db="EMBL/GenBank/DDBJ databases">
        <title>Brevibacillus composti FJAT-54423, complete genome.</title>
        <authorList>
            <person name="Tang R."/>
        </authorList>
    </citation>
    <scope>NUCLEOTIDE SEQUENCE</scope>
    <source>
        <strain evidence="3">FJAT-54424</strain>
    </source>
</reference>
<evidence type="ECO:0000313" key="5">
    <source>
        <dbReference type="Proteomes" id="UP000677234"/>
    </source>
</evidence>
<dbReference type="EMBL" id="CP073708">
    <property type="protein sequence ID" value="QUO40354.1"/>
    <property type="molecule type" value="Genomic_DNA"/>
</dbReference>
<dbReference type="EMBL" id="CP066308">
    <property type="protein sequence ID" value="QQE73273.1"/>
    <property type="molecule type" value="Genomic_DNA"/>
</dbReference>
<proteinExistence type="predicted"/>
<gene>
    <name evidence="2" type="ORF">JD108_15350</name>
    <name evidence="3" type="ORF">KDJ56_15295</name>
</gene>
<organism evidence="2 4">
    <name type="scientific">Brevibacillus composti</name>
    <dbReference type="NCBI Taxonomy" id="2796470"/>
    <lineage>
        <taxon>Bacteria</taxon>
        <taxon>Bacillati</taxon>
        <taxon>Bacillota</taxon>
        <taxon>Bacilli</taxon>
        <taxon>Bacillales</taxon>
        <taxon>Paenibacillaceae</taxon>
        <taxon>Brevibacillus</taxon>
    </lineage>
</organism>
<keyword evidence="5" id="KW-1185">Reference proteome</keyword>
<feature type="signal peptide" evidence="1">
    <location>
        <begin position="1"/>
        <end position="29"/>
    </location>
</feature>
<dbReference type="RefSeq" id="WP_198826899.1">
    <property type="nucleotide sequence ID" value="NZ_CP066308.1"/>
</dbReference>
<feature type="chain" id="PRO_5032493187" evidence="1">
    <location>
        <begin position="30"/>
        <end position="374"/>
    </location>
</feature>